<feature type="region of interest" description="Disordered" evidence="1">
    <location>
        <begin position="249"/>
        <end position="354"/>
    </location>
</feature>
<sequence>EYFTSTHVPLHEIVSGGAITTSGYFYPRPSQTTELPLYGPTGITHITSSPPHGVVPGEGSCLVDEVTYKNNSSIPPATPCQQSCRCVSSIIHCVLLNCPPPPPHHTNCMPVQSKEGACCPTYTCDEDSKKPLEVDNQMAEQTRTTEIPDDKGGVTDLTTVNVLTSSTQTSNIDRENIPNLGNKNEPLPVIPIHPTQEKEEGGVTQHGHVVTENPKEEGGVTQHEGHVITESPKEEGGVTQHEGHVVNESHKEEGGVTQHEGHVVTESPKEEGGITQHEDKVVTESPKKEGGVTQHEGHVVTESPKEEGGITQHEGHEVTESPKEEGGVTQHEGHVEHVVTERPKEEDGVTQYEG</sequence>
<feature type="compositionally biased region" description="Basic and acidic residues" evidence="1">
    <location>
        <begin position="249"/>
        <end position="347"/>
    </location>
</feature>
<evidence type="ECO:0000259" key="2">
    <source>
        <dbReference type="PROSITE" id="PS50184"/>
    </source>
</evidence>
<evidence type="ECO:0000313" key="3">
    <source>
        <dbReference type="EMBL" id="CAG2065202.1"/>
    </source>
</evidence>
<protein>
    <recommendedName>
        <fullName evidence="2">VWFC domain-containing protein</fullName>
    </recommendedName>
</protein>
<dbReference type="SUPFAM" id="SSF57603">
    <property type="entry name" value="FnI-like domain"/>
    <property type="match status" value="1"/>
</dbReference>
<dbReference type="Proteomes" id="UP001153148">
    <property type="component" value="Unassembled WGS sequence"/>
</dbReference>
<accession>A0ABN7PIA1</accession>
<comment type="caution">
    <text evidence="3">The sequence shown here is derived from an EMBL/GenBank/DDBJ whole genome shotgun (WGS) entry which is preliminary data.</text>
</comment>
<evidence type="ECO:0000256" key="1">
    <source>
        <dbReference type="SAM" id="MobiDB-lite"/>
    </source>
</evidence>
<reference evidence="3" key="1">
    <citation type="submission" date="2021-03" db="EMBL/GenBank/DDBJ databases">
        <authorList>
            <person name="Tran Van P."/>
        </authorList>
    </citation>
    <scope>NUCLEOTIDE SEQUENCE</scope>
</reference>
<evidence type="ECO:0000313" key="4">
    <source>
        <dbReference type="Proteomes" id="UP001153148"/>
    </source>
</evidence>
<feature type="domain" description="VWFC" evidence="2">
    <location>
        <begin position="59"/>
        <end position="125"/>
    </location>
</feature>
<dbReference type="EMBL" id="CAJPIN010040799">
    <property type="protein sequence ID" value="CAG2065202.1"/>
    <property type="molecule type" value="Genomic_DNA"/>
</dbReference>
<proteinExistence type="predicted"/>
<gene>
    <name evidence="3" type="ORF">TPAB3V08_LOCUS12146</name>
</gene>
<feature type="non-terminal residue" evidence="3">
    <location>
        <position position="354"/>
    </location>
</feature>
<organism evidence="3 4">
    <name type="scientific">Timema podura</name>
    <name type="common">Walking stick</name>
    <dbReference type="NCBI Taxonomy" id="61482"/>
    <lineage>
        <taxon>Eukaryota</taxon>
        <taxon>Metazoa</taxon>
        <taxon>Ecdysozoa</taxon>
        <taxon>Arthropoda</taxon>
        <taxon>Hexapoda</taxon>
        <taxon>Insecta</taxon>
        <taxon>Pterygota</taxon>
        <taxon>Neoptera</taxon>
        <taxon>Polyneoptera</taxon>
        <taxon>Phasmatodea</taxon>
        <taxon>Timematodea</taxon>
        <taxon>Timematoidea</taxon>
        <taxon>Timematidae</taxon>
        <taxon>Timema</taxon>
    </lineage>
</organism>
<name>A0ABN7PIA1_TIMPD</name>
<keyword evidence="4" id="KW-1185">Reference proteome</keyword>
<feature type="non-terminal residue" evidence="3">
    <location>
        <position position="1"/>
    </location>
</feature>
<dbReference type="InterPro" id="IPR001007">
    <property type="entry name" value="VWF_dom"/>
</dbReference>
<dbReference type="PROSITE" id="PS50184">
    <property type="entry name" value="VWFC_2"/>
    <property type="match status" value="1"/>
</dbReference>